<evidence type="ECO:0000313" key="1">
    <source>
        <dbReference type="EMBL" id="TCJ16417.1"/>
    </source>
</evidence>
<keyword evidence="2" id="KW-1185">Reference proteome</keyword>
<dbReference type="Proteomes" id="UP000295244">
    <property type="component" value="Unassembled WGS sequence"/>
</dbReference>
<dbReference type="AlphaFoldDB" id="A0A4R1BGX1"/>
<accession>A0A4R1BGX1</accession>
<dbReference type="RefSeq" id="WP_132691429.1">
    <property type="nucleotide sequence ID" value="NZ_SKBU01000016.1"/>
</dbReference>
<dbReference type="EMBL" id="SKBU01000016">
    <property type="protein sequence ID" value="TCJ16417.1"/>
    <property type="molecule type" value="Genomic_DNA"/>
</dbReference>
<sequence>MAFEVRAAIPPASPSTAELRIGVFTDADWRKLLALAREHGFDPRGEYEDLLQPERGETRELPLVAAQELAVALSEALREETSPRAEDDEGWVYDPERGWHRETMIRVGPPGLQVGWAHVRQLGQLAETGPVTIARADEPET</sequence>
<evidence type="ECO:0000313" key="2">
    <source>
        <dbReference type="Proteomes" id="UP000295244"/>
    </source>
</evidence>
<protein>
    <submittedName>
        <fullName evidence="1">Uncharacterized protein</fullName>
    </submittedName>
</protein>
<proteinExistence type="predicted"/>
<gene>
    <name evidence="1" type="ORF">E0L93_09830</name>
</gene>
<name>A0A4R1BGX1_9ACTN</name>
<reference evidence="1 2" key="1">
    <citation type="submission" date="2019-03" db="EMBL/GenBank/DDBJ databases">
        <title>Whole genome sequence of a novel Rubrobacter taiwanensis strain, isolated from Yellowstone National Park.</title>
        <authorList>
            <person name="Freed S."/>
            <person name="Ramaley R.F."/>
            <person name="Kyndt J.A."/>
        </authorList>
    </citation>
    <scope>NUCLEOTIDE SEQUENCE [LARGE SCALE GENOMIC DNA]</scope>
    <source>
        <strain evidence="1 2">Yellowstone</strain>
    </source>
</reference>
<comment type="caution">
    <text evidence="1">The sequence shown here is derived from an EMBL/GenBank/DDBJ whole genome shotgun (WGS) entry which is preliminary data.</text>
</comment>
<organism evidence="1 2">
    <name type="scientific">Rubrobacter taiwanensis</name>
    <dbReference type="NCBI Taxonomy" id="185139"/>
    <lineage>
        <taxon>Bacteria</taxon>
        <taxon>Bacillati</taxon>
        <taxon>Actinomycetota</taxon>
        <taxon>Rubrobacteria</taxon>
        <taxon>Rubrobacterales</taxon>
        <taxon>Rubrobacteraceae</taxon>
        <taxon>Rubrobacter</taxon>
    </lineage>
</organism>